<name>A0A481Z9J1_9VIRU</name>
<organism evidence="1">
    <name type="scientific">Pithovirus LCPAC401</name>
    <dbReference type="NCBI Taxonomy" id="2506595"/>
    <lineage>
        <taxon>Viruses</taxon>
        <taxon>Pithoviruses</taxon>
    </lineage>
</organism>
<evidence type="ECO:0000313" key="1">
    <source>
        <dbReference type="EMBL" id="QBK92573.1"/>
    </source>
</evidence>
<reference evidence="1" key="1">
    <citation type="journal article" date="2019" name="MBio">
        <title>Virus Genomes from Deep Sea Sediments Expand the Ocean Megavirome and Support Independent Origins of Viral Gigantism.</title>
        <authorList>
            <person name="Backstrom D."/>
            <person name="Yutin N."/>
            <person name="Jorgensen S.L."/>
            <person name="Dharamshi J."/>
            <person name="Homa F."/>
            <person name="Zaremba-Niedwiedzka K."/>
            <person name="Spang A."/>
            <person name="Wolf Y.I."/>
            <person name="Koonin E.V."/>
            <person name="Ettema T.J."/>
        </authorList>
    </citation>
    <scope>NUCLEOTIDE SEQUENCE</scope>
</reference>
<protein>
    <submittedName>
        <fullName evidence="1">Uncharacterized protein</fullName>
    </submittedName>
</protein>
<accession>A0A481Z9J1</accession>
<proteinExistence type="predicted"/>
<sequence>MSWRGKWSKGTTNIQGTTIYPLENIFCIIGHDIVCPHISVNEIAFERSRTIDELLMILNGNNPRWKIIDHGNLKKEFPQVLIDQMMELVNMNEGCALIRRLSEDKFKGIVISDPYCTFYLLENSEELVKELCQVNRIAKENNVKFVMF</sequence>
<gene>
    <name evidence="1" type="ORF">LCPAC401_02110</name>
</gene>
<dbReference type="EMBL" id="MK500578">
    <property type="protein sequence ID" value="QBK92573.1"/>
    <property type="molecule type" value="Genomic_DNA"/>
</dbReference>